<name>Q2GE63_EHRS3</name>
<dbReference type="HOGENOM" id="CLU_3202530_0_0_5"/>
<dbReference type="AlphaFoldDB" id="Q2GE63"/>
<evidence type="ECO:0000313" key="2">
    <source>
        <dbReference type="Proteomes" id="UP000001942"/>
    </source>
</evidence>
<gene>
    <name evidence="1" type="ordered locus">NSE_0344</name>
</gene>
<accession>Q2GE63</accession>
<dbReference type="KEGG" id="nse:NSE_0344"/>
<reference evidence="1 2" key="1">
    <citation type="journal article" date="2006" name="PLoS Genet.">
        <title>Comparative genomics of emerging human ehrlichiosis agents.</title>
        <authorList>
            <person name="Dunning Hotopp J.C."/>
            <person name="Lin M."/>
            <person name="Madupu R."/>
            <person name="Crabtree J."/>
            <person name="Angiuoli S.V."/>
            <person name="Eisen J.A."/>
            <person name="Seshadri R."/>
            <person name="Ren Q."/>
            <person name="Wu M."/>
            <person name="Utterback T.R."/>
            <person name="Smith S."/>
            <person name="Lewis M."/>
            <person name="Khouri H."/>
            <person name="Zhang C."/>
            <person name="Niu H."/>
            <person name="Lin Q."/>
            <person name="Ohashi N."/>
            <person name="Zhi N."/>
            <person name="Nelson W."/>
            <person name="Brinkac L.M."/>
            <person name="Dodson R.J."/>
            <person name="Rosovitz M.J."/>
            <person name="Sundaram J."/>
            <person name="Daugherty S.C."/>
            <person name="Davidsen T."/>
            <person name="Durkin A.S."/>
            <person name="Gwinn M."/>
            <person name="Haft D.H."/>
            <person name="Selengut J.D."/>
            <person name="Sullivan S.A."/>
            <person name="Zafar N."/>
            <person name="Zhou L."/>
            <person name="Benahmed F."/>
            <person name="Forberger H."/>
            <person name="Halpin R."/>
            <person name="Mulligan S."/>
            <person name="Robinson J."/>
            <person name="White O."/>
            <person name="Rikihisa Y."/>
            <person name="Tettelin H."/>
        </authorList>
    </citation>
    <scope>NUCLEOTIDE SEQUENCE [LARGE SCALE GENOMIC DNA]</scope>
    <source>
        <strain evidence="2">ATCC VR-367 / Miyayama</strain>
    </source>
</reference>
<keyword evidence="2" id="KW-1185">Reference proteome</keyword>
<organism evidence="1 2">
    <name type="scientific">Ehrlichia sennetsu (strain ATCC VR-367 / Miyayama)</name>
    <name type="common">Neorickettsia sennetsu</name>
    <dbReference type="NCBI Taxonomy" id="222891"/>
    <lineage>
        <taxon>Bacteria</taxon>
        <taxon>Pseudomonadati</taxon>
        <taxon>Pseudomonadota</taxon>
        <taxon>Alphaproteobacteria</taxon>
        <taxon>Rickettsiales</taxon>
        <taxon>Anaplasmataceae</taxon>
        <taxon>Ehrlichia</taxon>
    </lineage>
</organism>
<sequence length="45" mass="5106">MVDKVSMAVISTSRVGMFSRESFSVIPPSRQQWEEILAHVAVRSR</sequence>
<dbReference type="Proteomes" id="UP000001942">
    <property type="component" value="Chromosome"/>
</dbReference>
<proteinExistence type="predicted"/>
<protein>
    <submittedName>
        <fullName evidence="1">Uncharacterized protein</fullName>
    </submittedName>
</protein>
<dbReference type="EMBL" id="CP000237">
    <property type="protein sequence ID" value="ABD46506.1"/>
    <property type="molecule type" value="Genomic_DNA"/>
</dbReference>
<evidence type="ECO:0000313" key="1">
    <source>
        <dbReference type="EMBL" id="ABD46506.1"/>
    </source>
</evidence>